<feature type="signal peptide" evidence="2">
    <location>
        <begin position="1"/>
        <end position="23"/>
    </location>
</feature>
<name>A0ABD3BDN0_9LAMI</name>
<protein>
    <submittedName>
        <fullName evidence="3">Uncharacterized protein</fullName>
    </submittedName>
</protein>
<keyword evidence="4" id="KW-1185">Reference proteome</keyword>
<sequence length="180" mass="20958">MVPIKSQWLLMLVIFSLFMSSLDYLQVNAVGGEGKGKRKAEDEESSIPRAEDEERRSIPRAHSGPITNKSDPKVIEYAEFAVEAMNSIECMNAEHKKLYFRRVHQGGIQRDGDQINIWFEVECFYRERYMDKPHFRIEMFEIESTGYKQVTEAKLMNPENVIGPGHVRKRKDGRTKPINY</sequence>
<evidence type="ECO:0000313" key="3">
    <source>
        <dbReference type="EMBL" id="KAL3614950.1"/>
    </source>
</evidence>
<comment type="caution">
    <text evidence="3">The sequence shown here is derived from an EMBL/GenBank/DDBJ whole genome shotgun (WGS) entry which is preliminary data.</text>
</comment>
<reference evidence="4" key="1">
    <citation type="journal article" date="2024" name="IScience">
        <title>Strigolactones Initiate the Formation of Haustorium-like Structures in Castilleja.</title>
        <authorList>
            <person name="Buerger M."/>
            <person name="Peterson D."/>
            <person name="Chory J."/>
        </authorList>
    </citation>
    <scope>NUCLEOTIDE SEQUENCE [LARGE SCALE GENOMIC DNA]</scope>
</reference>
<evidence type="ECO:0000256" key="1">
    <source>
        <dbReference type="SAM" id="MobiDB-lite"/>
    </source>
</evidence>
<feature type="region of interest" description="Disordered" evidence="1">
    <location>
        <begin position="33"/>
        <end position="70"/>
    </location>
</feature>
<feature type="region of interest" description="Disordered" evidence="1">
    <location>
        <begin position="161"/>
        <end position="180"/>
    </location>
</feature>
<accession>A0ABD3BDN0</accession>
<gene>
    <name evidence="3" type="ORF">CASFOL_040611</name>
</gene>
<feature type="chain" id="PRO_5044820944" evidence="2">
    <location>
        <begin position="24"/>
        <end position="180"/>
    </location>
</feature>
<dbReference type="Proteomes" id="UP001632038">
    <property type="component" value="Unassembled WGS sequence"/>
</dbReference>
<evidence type="ECO:0000313" key="4">
    <source>
        <dbReference type="Proteomes" id="UP001632038"/>
    </source>
</evidence>
<dbReference type="Gene3D" id="3.10.450.10">
    <property type="match status" value="1"/>
</dbReference>
<keyword evidence="2" id="KW-0732">Signal</keyword>
<evidence type="ECO:0000256" key="2">
    <source>
        <dbReference type="SAM" id="SignalP"/>
    </source>
</evidence>
<proteinExistence type="predicted"/>
<organism evidence="3 4">
    <name type="scientific">Castilleja foliolosa</name>
    <dbReference type="NCBI Taxonomy" id="1961234"/>
    <lineage>
        <taxon>Eukaryota</taxon>
        <taxon>Viridiplantae</taxon>
        <taxon>Streptophyta</taxon>
        <taxon>Embryophyta</taxon>
        <taxon>Tracheophyta</taxon>
        <taxon>Spermatophyta</taxon>
        <taxon>Magnoliopsida</taxon>
        <taxon>eudicotyledons</taxon>
        <taxon>Gunneridae</taxon>
        <taxon>Pentapetalae</taxon>
        <taxon>asterids</taxon>
        <taxon>lamiids</taxon>
        <taxon>Lamiales</taxon>
        <taxon>Orobanchaceae</taxon>
        <taxon>Pedicularideae</taxon>
        <taxon>Castillejinae</taxon>
        <taxon>Castilleja</taxon>
    </lineage>
</organism>
<dbReference type="AlphaFoldDB" id="A0ABD3BDN0"/>
<dbReference type="EMBL" id="JAVIJP010000100">
    <property type="protein sequence ID" value="KAL3614950.1"/>
    <property type="molecule type" value="Genomic_DNA"/>
</dbReference>